<comment type="caution">
    <text evidence="1">The sequence shown here is derived from an EMBL/GenBank/DDBJ whole genome shotgun (WGS) entry which is preliminary data.</text>
</comment>
<organism evidence="1 2">
    <name type="scientific">Kitasatospora cineracea</name>
    <dbReference type="NCBI Taxonomy" id="88074"/>
    <lineage>
        <taxon>Bacteria</taxon>
        <taxon>Bacillati</taxon>
        <taxon>Actinomycetota</taxon>
        <taxon>Actinomycetes</taxon>
        <taxon>Kitasatosporales</taxon>
        <taxon>Streptomycetaceae</taxon>
        <taxon>Kitasatospora</taxon>
    </lineage>
</organism>
<keyword evidence="2" id="KW-1185">Reference proteome</keyword>
<dbReference type="AlphaFoldDB" id="A0A3N4R5B4"/>
<evidence type="ECO:0000313" key="1">
    <source>
        <dbReference type="EMBL" id="RPE26579.1"/>
    </source>
</evidence>
<sequence length="136" mass="14679">MLAVEWNATRCAVIARVERRGERPARLMTVEARRDSGLRLLVGRLLLAWQADRVHGTARVALDLYSAPATEVRSVLEELAAAGVRPAVLYQATPSAVGVPLGNRAGVAALRALGAPVEAHAELLYRMGKLAEYAQR</sequence>
<dbReference type="EMBL" id="RKQG01000006">
    <property type="protein sequence ID" value="RPE26579.1"/>
    <property type="molecule type" value="Genomic_DNA"/>
</dbReference>
<gene>
    <name evidence="1" type="ORF">EDD38_7640</name>
</gene>
<protein>
    <submittedName>
        <fullName evidence="1">Uncharacterized protein</fullName>
    </submittedName>
</protein>
<reference evidence="1 2" key="1">
    <citation type="submission" date="2018-11" db="EMBL/GenBank/DDBJ databases">
        <title>Sequencing the genomes of 1000 actinobacteria strains.</title>
        <authorList>
            <person name="Klenk H.-P."/>
        </authorList>
    </citation>
    <scope>NUCLEOTIDE SEQUENCE [LARGE SCALE GENOMIC DNA]</scope>
    <source>
        <strain evidence="1 2">DSM 44781</strain>
    </source>
</reference>
<proteinExistence type="predicted"/>
<name>A0A3N4R5B4_9ACTN</name>
<dbReference type="Proteomes" id="UP000266906">
    <property type="component" value="Unassembled WGS sequence"/>
</dbReference>
<accession>A0A3N4R5B4</accession>
<evidence type="ECO:0000313" key="2">
    <source>
        <dbReference type="Proteomes" id="UP000266906"/>
    </source>
</evidence>